<evidence type="ECO:0000256" key="3">
    <source>
        <dbReference type="ARBA" id="ARBA00008030"/>
    </source>
</evidence>
<comment type="similarity">
    <text evidence="3">Belongs to the CNOT11 family.</text>
</comment>
<keyword evidence="5" id="KW-0963">Cytoplasm</keyword>
<evidence type="ECO:0000256" key="8">
    <source>
        <dbReference type="ARBA" id="ARBA00023163"/>
    </source>
</evidence>
<dbReference type="Proteomes" id="UP001652628">
    <property type="component" value="Chromosome 2R"/>
</dbReference>
<sequence length="246" mass="28206">MFLSIAPPLMDFEDELLWINQSNSDKVEILYDQSNYVTPNTKHLIEQAFLQPLSLQDQHILFDDLLKQNTDIARQYGLTPAKLPLLVENNPLISIEILLRLMMTTDITEYFNILVNMDITLHSMEVVNRLTTSGPLPTEFIHLYISNCISTCETVKDKYMQSRLVRLVCVFLQSLIRNKIVNVKVRSIIIAFKKVSSFTQLFQELFIEIEAFCVGFSKIKEAAALYRLIKHLETGESALSSNSLAK</sequence>
<keyword evidence="7" id="KW-0943">RNA-mediated gene silencing</keyword>
<dbReference type="GO" id="GO:0005634">
    <property type="term" value="C:nucleus"/>
    <property type="evidence" value="ECO:0007669"/>
    <property type="project" value="UniProtKB-SubCell"/>
</dbReference>
<name>A0AB39Z968_DROSZ</name>
<keyword evidence="9" id="KW-0539">Nucleus</keyword>
<protein>
    <recommendedName>
        <fullName evidence="4">CCR4-NOT transcription complex subunit 11</fullName>
    </recommendedName>
</protein>
<keyword evidence="10" id="KW-1185">Reference proteome</keyword>
<dbReference type="PANTHER" id="PTHR15975">
    <property type="entry name" value="CCR4-NOT TRANSCRIPTION COMPLEX SUBUNIT 11"/>
    <property type="match status" value="1"/>
</dbReference>
<evidence type="ECO:0000256" key="4">
    <source>
        <dbReference type="ARBA" id="ARBA00014872"/>
    </source>
</evidence>
<dbReference type="GO" id="GO:0005737">
    <property type="term" value="C:cytoplasm"/>
    <property type="evidence" value="ECO:0007669"/>
    <property type="project" value="UniProtKB-SubCell"/>
</dbReference>
<proteinExistence type="inferred from homology"/>
<dbReference type="PANTHER" id="PTHR15975:SF0">
    <property type="entry name" value="CCR4-NOT TRANSCRIPTION COMPLEX SUBUNIT 11"/>
    <property type="match status" value="1"/>
</dbReference>
<evidence type="ECO:0000256" key="9">
    <source>
        <dbReference type="ARBA" id="ARBA00023242"/>
    </source>
</evidence>
<dbReference type="GO" id="GO:0031047">
    <property type="term" value="P:regulatory ncRNA-mediated gene silencing"/>
    <property type="evidence" value="ECO:0007669"/>
    <property type="project" value="UniProtKB-KW"/>
</dbReference>
<evidence type="ECO:0000256" key="7">
    <source>
        <dbReference type="ARBA" id="ARBA00023158"/>
    </source>
</evidence>
<evidence type="ECO:0000313" key="11">
    <source>
        <dbReference type="RefSeq" id="XP_016930410.3"/>
    </source>
</evidence>
<gene>
    <name evidence="11" type="primary">Not11</name>
</gene>
<dbReference type="InterPro" id="IPR019312">
    <property type="entry name" value="CNOT11"/>
</dbReference>
<accession>A0AB39Z968</accession>
<keyword evidence="8" id="KW-0804">Transcription</keyword>
<evidence type="ECO:0000256" key="2">
    <source>
        <dbReference type="ARBA" id="ARBA00004496"/>
    </source>
</evidence>
<comment type="subcellular location">
    <subcellularLocation>
        <location evidence="2">Cytoplasm</location>
    </subcellularLocation>
    <subcellularLocation>
        <location evidence="1">Nucleus</location>
    </subcellularLocation>
</comment>
<dbReference type="RefSeq" id="XP_016930410.3">
    <property type="nucleotide sequence ID" value="XM_017074921.4"/>
</dbReference>
<keyword evidence="6" id="KW-0805">Transcription regulation</keyword>
<evidence type="ECO:0000256" key="1">
    <source>
        <dbReference type="ARBA" id="ARBA00004123"/>
    </source>
</evidence>
<evidence type="ECO:0000313" key="10">
    <source>
        <dbReference type="Proteomes" id="UP001652628"/>
    </source>
</evidence>
<dbReference type="Pfam" id="PF10155">
    <property type="entry name" value="CNOT11"/>
    <property type="match status" value="1"/>
</dbReference>
<evidence type="ECO:0000256" key="6">
    <source>
        <dbReference type="ARBA" id="ARBA00023015"/>
    </source>
</evidence>
<dbReference type="AlphaFoldDB" id="A0AB39Z968"/>
<organism evidence="10 11">
    <name type="scientific">Drosophila suzukii</name>
    <name type="common">Spotted-wing drosophila fruit fly</name>
    <dbReference type="NCBI Taxonomy" id="28584"/>
    <lineage>
        <taxon>Eukaryota</taxon>
        <taxon>Metazoa</taxon>
        <taxon>Ecdysozoa</taxon>
        <taxon>Arthropoda</taxon>
        <taxon>Hexapoda</taxon>
        <taxon>Insecta</taxon>
        <taxon>Pterygota</taxon>
        <taxon>Neoptera</taxon>
        <taxon>Endopterygota</taxon>
        <taxon>Diptera</taxon>
        <taxon>Brachycera</taxon>
        <taxon>Muscomorpha</taxon>
        <taxon>Ephydroidea</taxon>
        <taxon>Drosophilidae</taxon>
        <taxon>Drosophila</taxon>
        <taxon>Sophophora</taxon>
    </lineage>
</organism>
<dbReference type="GeneID" id="108010100"/>
<dbReference type="GO" id="GO:0030014">
    <property type="term" value="C:CCR4-NOT complex"/>
    <property type="evidence" value="ECO:0007669"/>
    <property type="project" value="InterPro"/>
</dbReference>
<evidence type="ECO:0000256" key="5">
    <source>
        <dbReference type="ARBA" id="ARBA00022490"/>
    </source>
</evidence>
<reference evidence="11" key="1">
    <citation type="submission" date="2025-08" db="UniProtKB">
        <authorList>
            <consortium name="RefSeq"/>
        </authorList>
    </citation>
    <scope>IDENTIFICATION</scope>
</reference>